<feature type="transmembrane region" description="Helical" evidence="1">
    <location>
        <begin position="12"/>
        <end position="35"/>
    </location>
</feature>
<accession>A0AB33JT72</accession>
<keyword evidence="1" id="KW-0812">Transmembrane</keyword>
<evidence type="ECO:0000256" key="1">
    <source>
        <dbReference type="SAM" id="Phobius"/>
    </source>
</evidence>
<organism evidence="2">
    <name type="scientific">Kitasatospora sp. CMC57</name>
    <dbReference type="NCBI Taxonomy" id="3231513"/>
    <lineage>
        <taxon>Bacteria</taxon>
        <taxon>Bacillati</taxon>
        <taxon>Actinomycetota</taxon>
        <taxon>Actinomycetes</taxon>
        <taxon>Kitasatosporales</taxon>
        <taxon>Streptomycetaceae</taxon>
        <taxon>Kitasatospora</taxon>
    </lineage>
</organism>
<sequence length="128" mass="14019">MALLRHRAARLLRLLYVLLLLRLLLLTVLGLLGLLRIPRLLRLSVAVLALLRVTLWLLLWLTVRAGLLRPRLLLLLRVPLLAGAVLVLGVLRLLPLPARGSAGSGIARLPRPHALGLVAPAQISHRSP</sequence>
<dbReference type="AlphaFoldDB" id="A0AB33JT72"/>
<gene>
    <name evidence="2" type="ORF">KCMC57_08520</name>
</gene>
<evidence type="ECO:0000313" key="2">
    <source>
        <dbReference type="EMBL" id="BFP44484.1"/>
    </source>
</evidence>
<keyword evidence="1" id="KW-1133">Transmembrane helix</keyword>
<name>A0AB33JT72_9ACTN</name>
<feature type="transmembrane region" description="Helical" evidence="1">
    <location>
        <begin position="41"/>
        <end position="62"/>
    </location>
</feature>
<protein>
    <submittedName>
        <fullName evidence="2">Uncharacterized protein</fullName>
    </submittedName>
</protein>
<feature type="transmembrane region" description="Helical" evidence="1">
    <location>
        <begin position="74"/>
        <end position="94"/>
    </location>
</feature>
<dbReference type="EMBL" id="AP035881">
    <property type="protein sequence ID" value="BFP44484.1"/>
    <property type="molecule type" value="Genomic_DNA"/>
</dbReference>
<reference evidence="2" key="1">
    <citation type="submission" date="2024-07" db="EMBL/GenBank/DDBJ databases">
        <title>Complete genome sequences of cellulolytic bacteria, Kitasatospora sp. CMC57 and Streptomyces sp. CMC78, isolated from Japanese agricultural soil.</title>
        <authorList>
            <person name="Hashimoto T."/>
            <person name="Ito M."/>
            <person name="Iwamoto M."/>
            <person name="Fukahori D."/>
            <person name="Shoda T."/>
            <person name="Sakoda M."/>
            <person name="Morohoshi T."/>
            <person name="Mitsuboshi M."/>
            <person name="Nishizawa T."/>
        </authorList>
    </citation>
    <scope>NUCLEOTIDE SEQUENCE</scope>
    <source>
        <strain evidence="2">CMC57</strain>
    </source>
</reference>
<keyword evidence="1" id="KW-0472">Membrane</keyword>
<proteinExistence type="predicted"/>
<dbReference type="RefSeq" id="WP_407987073.1">
    <property type="nucleotide sequence ID" value="NZ_AP035881.2"/>
</dbReference>